<keyword evidence="3" id="KW-1185">Reference proteome</keyword>
<gene>
    <name evidence="2" type="ORF">CRE_01328</name>
</gene>
<dbReference type="InParanoid" id="E3N9Q4"/>
<sequence length="499" mass="58116">MSIVTNDIPAQPIHQDKLIYLTFSQLHHLDRLCIKYLCRLKKDDVIVSIPVASIMRKTGVPRETVIRFYQGRRRAWRNAPYLKQDETNLNLSSGPILKISEGTDDETVTLTFDQLHRLGHIYEDSYEKGNRKFQCSAEEKEIVERLETLKLAVEDLYTFFLTRRTFEKSEARQTFEILEVIEETDENGDVTVADLKKQLEEQEKELNEAKAKLKHCYVSIKSKKLEIESLKKTVETITIENNGNHKDLCAEKSRHAETKSQLKLASDSVNAKNLEIESLKMTTKKLQIENNKIQDILFTENDYHIETKTELKAAKDSVKAKDQEIESLTRTVKNITIEKDTLLCTEKSRHAETKSTDHEIESLKKKIERITIEKNALHEDLCSEEEKHAETRKALCNAYVFNAKVLENLKETTQSMKDSEKKKVNDLESKLQEKQDELNNTVNLYWNLEKIITEQHCEALLKKKYGAEKTAMEKKIQELEEKLKTQNQMFKKMQDVIYN</sequence>
<dbReference type="AlphaFoldDB" id="E3N9Q4"/>
<accession>E3N9Q4</accession>
<dbReference type="HOGENOM" id="CLU_615750_0_0_1"/>
<evidence type="ECO:0000313" key="3">
    <source>
        <dbReference type="Proteomes" id="UP000008281"/>
    </source>
</evidence>
<evidence type="ECO:0000256" key="1">
    <source>
        <dbReference type="SAM" id="Coils"/>
    </source>
</evidence>
<reference evidence="2" key="1">
    <citation type="submission" date="2007-07" db="EMBL/GenBank/DDBJ databases">
        <title>PCAP assembly of the Caenorhabditis remanei genome.</title>
        <authorList>
            <consortium name="The Caenorhabditis remanei Sequencing Consortium"/>
            <person name="Wilson R.K."/>
        </authorList>
    </citation>
    <scope>NUCLEOTIDE SEQUENCE [LARGE SCALE GENOMIC DNA]</scope>
    <source>
        <strain evidence="2">PB4641</strain>
    </source>
</reference>
<dbReference type="EMBL" id="DS268567">
    <property type="protein sequence ID" value="EFO90370.1"/>
    <property type="molecule type" value="Genomic_DNA"/>
</dbReference>
<feature type="coiled-coil region" evidence="1">
    <location>
        <begin position="311"/>
        <end position="496"/>
    </location>
</feature>
<evidence type="ECO:0000313" key="2">
    <source>
        <dbReference type="EMBL" id="EFO90370.1"/>
    </source>
</evidence>
<organism evidence="3">
    <name type="scientific">Caenorhabditis remanei</name>
    <name type="common">Caenorhabditis vulgaris</name>
    <dbReference type="NCBI Taxonomy" id="31234"/>
    <lineage>
        <taxon>Eukaryota</taxon>
        <taxon>Metazoa</taxon>
        <taxon>Ecdysozoa</taxon>
        <taxon>Nematoda</taxon>
        <taxon>Chromadorea</taxon>
        <taxon>Rhabditida</taxon>
        <taxon>Rhabditina</taxon>
        <taxon>Rhabditomorpha</taxon>
        <taxon>Rhabditoidea</taxon>
        <taxon>Rhabditidae</taxon>
        <taxon>Peloderinae</taxon>
        <taxon>Caenorhabditis</taxon>
    </lineage>
</organism>
<keyword evidence="1" id="KW-0175">Coiled coil</keyword>
<name>E3N9Q4_CAERE</name>
<dbReference type="Proteomes" id="UP000008281">
    <property type="component" value="Unassembled WGS sequence"/>
</dbReference>
<proteinExistence type="predicted"/>
<feature type="coiled-coil region" evidence="1">
    <location>
        <begin position="192"/>
        <end position="240"/>
    </location>
</feature>
<dbReference type="OMA" id="GHIYEDS"/>
<protein>
    <submittedName>
        <fullName evidence="2">Uncharacterized protein</fullName>
    </submittedName>
</protein>